<name>A0A1R4FRU1_BREDI</name>
<protein>
    <submittedName>
        <fullName evidence="2">Uncharacterized protein</fullName>
    </submittedName>
</protein>
<keyword evidence="1" id="KW-0812">Transmembrane</keyword>
<keyword evidence="1" id="KW-1133">Transmembrane helix</keyword>
<gene>
    <name evidence="2" type="ORF">FM111_06530</name>
</gene>
<organism evidence="2 3">
    <name type="scientific">Brevundimonas diminuta 3F5N</name>
    <dbReference type="NCBI Taxonomy" id="1255603"/>
    <lineage>
        <taxon>Bacteria</taxon>
        <taxon>Pseudomonadati</taxon>
        <taxon>Pseudomonadota</taxon>
        <taxon>Alphaproteobacteria</taxon>
        <taxon>Caulobacterales</taxon>
        <taxon>Caulobacteraceae</taxon>
        <taxon>Brevundimonas</taxon>
    </lineage>
</organism>
<dbReference type="AlphaFoldDB" id="A0A1R4FRU1"/>
<dbReference type="Proteomes" id="UP000195766">
    <property type="component" value="Unassembled WGS sequence"/>
</dbReference>
<evidence type="ECO:0000256" key="1">
    <source>
        <dbReference type="SAM" id="Phobius"/>
    </source>
</evidence>
<accession>A0A1R4FRU1</accession>
<evidence type="ECO:0000313" key="3">
    <source>
        <dbReference type="Proteomes" id="UP000195766"/>
    </source>
</evidence>
<dbReference type="EMBL" id="FUIE01000035">
    <property type="protein sequence ID" value="SJM58537.1"/>
    <property type="molecule type" value="Genomic_DNA"/>
</dbReference>
<keyword evidence="1" id="KW-0472">Membrane</keyword>
<evidence type="ECO:0000313" key="2">
    <source>
        <dbReference type="EMBL" id="SJM58537.1"/>
    </source>
</evidence>
<reference evidence="2 3" key="1">
    <citation type="submission" date="2017-02" db="EMBL/GenBank/DDBJ databases">
        <authorList>
            <person name="Peterson S.W."/>
        </authorList>
    </citation>
    <scope>NUCLEOTIDE SEQUENCE [LARGE SCALE GENOMIC DNA]</scope>
    <source>
        <strain evidence="2 3">3F5N</strain>
    </source>
</reference>
<dbReference type="RefSeq" id="WP_256375772.1">
    <property type="nucleotide sequence ID" value="NZ_FUIE01000035.1"/>
</dbReference>
<sequence>MKLVHPRASSFSFEGIVVFTGSVTLILLGVLAGAKLLGAA</sequence>
<feature type="transmembrane region" description="Helical" evidence="1">
    <location>
        <begin position="12"/>
        <end position="34"/>
    </location>
</feature>
<proteinExistence type="predicted"/>